<gene>
    <name evidence="2" type="ORF">J0S82_009699</name>
</gene>
<feature type="compositionally biased region" description="Basic residues" evidence="1">
    <location>
        <begin position="49"/>
        <end position="58"/>
    </location>
</feature>
<proteinExistence type="predicted"/>
<dbReference type="AlphaFoldDB" id="A0A8J6DQU0"/>
<comment type="caution">
    <text evidence="2">The sequence shown here is derived from an EMBL/GenBank/DDBJ whole genome shotgun (WGS) entry which is preliminary data.</text>
</comment>
<feature type="compositionally biased region" description="Polar residues" evidence="1">
    <location>
        <begin position="215"/>
        <end position="230"/>
    </location>
</feature>
<feature type="region of interest" description="Disordered" evidence="1">
    <location>
        <begin position="1"/>
        <end position="160"/>
    </location>
</feature>
<organism evidence="2 3">
    <name type="scientific">Galemys pyrenaicus</name>
    <name type="common">Iberian desman</name>
    <name type="synonym">Pyrenean desman</name>
    <dbReference type="NCBI Taxonomy" id="202257"/>
    <lineage>
        <taxon>Eukaryota</taxon>
        <taxon>Metazoa</taxon>
        <taxon>Chordata</taxon>
        <taxon>Craniata</taxon>
        <taxon>Vertebrata</taxon>
        <taxon>Euteleostomi</taxon>
        <taxon>Mammalia</taxon>
        <taxon>Eutheria</taxon>
        <taxon>Laurasiatheria</taxon>
        <taxon>Eulipotyphla</taxon>
        <taxon>Talpidae</taxon>
        <taxon>Galemys</taxon>
    </lineage>
</organism>
<dbReference type="EMBL" id="JAGFMF010011658">
    <property type="protein sequence ID" value="KAG8517464.1"/>
    <property type="molecule type" value="Genomic_DNA"/>
</dbReference>
<evidence type="ECO:0000256" key="1">
    <source>
        <dbReference type="SAM" id="MobiDB-lite"/>
    </source>
</evidence>
<protein>
    <submittedName>
        <fullName evidence="2">Uncharacterized protein</fullName>
    </submittedName>
</protein>
<evidence type="ECO:0000313" key="3">
    <source>
        <dbReference type="Proteomes" id="UP000700334"/>
    </source>
</evidence>
<sequence>MRGELGVKPEKGHVLQDRSASGAQGLCLDAPESTCGLQAGVPAPASLTLRRKSGRRSQVKVDLACGEGGSSQAGEQEAEEGPSQHPGAPATPQSQQNSSRKRRRDGPGGLAAGPGGSPGLGPDEEAPTPRKLFAGGQTPTEAGSARCPGAALDKLPRRRSSPACVAMLRTDTGTQSPAILAPLPVQLERRVQKDPPHQPGTPRMPGLSPAGHSSFAESLSKSVQLYVSPR</sequence>
<dbReference type="Proteomes" id="UP000700334">
    <property type="component" value="Unassembled WGS sequence"/>
</dbReference>
<name>A0A8J6DQU0_GALPY</name>
<feature type="compositionally biased region" description="Gly residues" evidence="1">
    <location>
        <begin position="107"/>
        <end position="119"/>
    </location>
</feature>
<evidence type="ECO:0000313" key="2">
    <source>
        <dbReference type="EMBL" id="KAG8517464.1"/>
    </source>
</evidence>
<accession>A0A8J6DQU0</accession>
<feature type="region of interest" description="Disordered" evidence="1">
    <location>
        <begin position="191"/>
        <end position="230"/>
    </location>
</feature>
<dbReference type="OrthoDB" id="9666442at2759"/>
<keyword evidence="3" id="KW-1185">Reference proteome</keyword>
<reference evidence="2" key="1">
    <citation type="journal article" date="2021" name="Evol. Appl.">
        <title>The genome of the Pyrenean desman and the effects of bottlenecks and inbreeding on the genomic landscape of an endangered species.</title>
        <authorList>
            <person name="Escoda L."/>
            <person name="Castresana J."/>
        </authorList>
    </citation>
    <scope>NUCLEOTIDE SEQUENCE</scope>
    <source>
        <strain evidence="2">IBE-C5619</strain>
    </source>
</reference>
<feature type="compositionally biased region" description="Basic and acidic residues" evidence="1">
    <location>
        <begin position="1"/>
        <end position="16"/>
    </location>
</feature>